<feature type="transmembrane region" description="Helical" evidence="2">
    <location>
        <begin position="555"/>
        <end position="576"/>
    </location>
</feature>
<evidence type="ECO:0000313" key="4">
    <source>
        <dbReference type="EMBL" id="MFG1372211.1"/>
    </source>
</evidence>
<dbReference type="InterPro" id="IPR004147">
    <property type="entry name" value="ABC1_dom"/>
</dbReference>
<dbReference type="EMBL" id="JBAFVH010000004">
    <property type="protein sequence ID" value="MFG1372211.1"/>
    <property type="molecule type" value="Genomic_DNA"/>
</dbReference>
<keyword evidence="5" id="KW-1185">Reference proteome</keyword>
<dbReference type="RefSeq" id="WP_393992115.1">
    <property type="nucleotide sequence ID" value="NZ_JBAFVH010000004.1"/>
</dbReference>
<dbReference type="PANTHER" id="PTHR10566">
    <property type="entry name" value="CHAPERONE-ACTIVITY OF BC1 COMPLEX CABC1 -RELATED"/>
    <property type="match status" value="1"/>
</dbReference>
<keyword evidence="2" id="KW-1133">Transmembrane helix</keyword>
<dbReference type="Pfam" id="PF03109">
    <property type="entry name" value="ABC1"/>
    <property type="match status" value="1"/>
</dbReference>
<evidence type="ECO:0000259" key="3">
    <source>
        <dbReference type="Pfam" id="PF03109"/>
    </source>
</evidence>
<gene>
    <name evidence="4" type="ORF">V5F32_08555</name>
</gene>
<feature type="domain" description="ABC1 atypical kinase-like" evidence="3">
    <location>
        <begin position="99"/>
        <end position="372"/>
    </location>
</feature>
<dbReference type="SUPFAM" id="SSF56112">
    <property type="entry name" value="Protein kinase-like (PK-like)"/>
    <property type="match status" value="1"/>
</dbReference>
<evidence type="ECO:0000256" key="2">
    <source>
        <dbReference type="SAM" id="Phobius"/>
    </source>
</evidence>
<comment type="caution">
    <text evidence="4">The sequence shown here is derived from an EMBL/GenBank/DDBJ whole genome shotgun (WGS) entry which is preliminary data.</text>
</comment>
<accession>A0ABW6ZWI3</accession>
<sequence>MPQPTLSPAAPALTNQQRARAVRRLFLRIALHIFFWDIVMTRGPLKRFRRPPAQRWAALARQYRREAERLGGVLIKLGQYVSARVDLLPEEVTHVMADLRDAVPPVPGPQIIAQIEADFLLPITGLYRSFEPVPIGAASLGQAHRALLPEGQPVVVKVLRPGIDTIVASDLEIVGQFIRQLKRLESIRRRVDLDLLASEFTAVTYRELDLVAEARNCERFASEFAHDPAIHTPTIYWSRSGRRTLTMEDVSYFPIHDVLGFEAAGIDRRRVASKLMDCYLDQVFRHGFVHADPHPGNLFVRPLAADGENAAGWSPSSLASGRVHIPHVTNRPFQVVFIDFGMAVEIPARLRHSLTTYATGMVARDAYTIVQSYVEGDLLLPDTDLDELERMTAALINKFPHALVGQVRKRDLTPFAELSEEYQTLLYNSPMKMKAELLFVFRAMGICSGTVAGIDAAFDPAERFMPLAQRLVADELKPDSDRLKRLVSATVRLPMRLDNLLTALERGKLRIRTDGADRRRDDIRQLTRAANRLGVAVLAGSAMICAVLLGRQGEIVTTPTGLAVLAIAVVAAGVLIKQRS</sequence>
<dbReference type="InterPro" id="IPR011009">
    <property type="entry name" value="Kinase-like_dom_sf"/>
</dbReference>
<proteinExistence type="inferred from homology"/>
<dbReference type="PANTHER" id="PTHR10566:SF113">
    <property type="entry name" value="PROTEIN ACTIVITY OF BC1 COMPLEX KINASE 7, CHLOROPLASTIC"/>
    <property type="match status" value="1"/>
</dbReference>
<protein>
    <submittedName>
        <fullName evidence="4">AarF/UbiB family protein</fullName>
    </submittedName>
</protein>
<feature type="transmembrane region" description="Helical" evidence="2">
    <location>
        <begin position="529"/>
        <end position="549"/>
    </location>
</feature>
<keyword evidence="2" id="KW-0812">Transmembrane</keyword>
<reference evidence="4 5" key="1">
    <citation type="submission" date="2024-02" db="EMBL/GenBank/DDBJ databases">
        <title>Expansion and revision of Xanthobacter and proposal of Roseixanthobacter gen. nov.</title>
        <authorList>
            <person name="Soltysiak M.P.M."/>
            <person name="Jalihal A."/>
            <person name="Ory A."/>
            <person name="Chrisophersen C."/>
            <person name="Lee A.D."/>
            <person name="Boulton J."/>
            <person name="Springer M."/>
        </authorList>
    </citation>
    <scope>NUCLEOTIDE SEQUENCE [LARGE SCALE GENOMIC DNA]</scope>
    <source>
        <strain evidence="4 5">23A</strain>
    </source>
</reference>
<dbReference type="InterPro" id="IPR050154">
    <property type="entry name" value="UbiB_kinase"/>
</dbReference>
<organism evidence="4 5">
    <name type="scientific">Xanthobacter oligotrophicus</name>
    <dbReference type="NCBI Taxonomy" id="2607286"/>
    <lineage>
        <taxon>Bacteria</taxon>
        <taxon>Pseudomonadati</taxon>
        <taxon>Pseudomonadota</taxon>
        <taxon>Alphaproteobacteria</taxon>
        <taxon>Hyphomicrobiales</taxon>
        <taxon>Xanthobacteraceae</taxon>
        <taxon>Xanthobacter</taxon>
    </lineage>
</organism>
<evidence type="ECO:0000313" key="5">
    <source>
        <dbReference type="Proteomes" id="UP001604002"/>
    </source>
</evidence>
<dbReference type="Proteomes" id="UP001604002">
    <property type="component" value="Unassembled WGS sequence"/>
</dbReference>
<comment type="similarity">
    <text evidence="1">Belongs to the protein kinase superfamily. ADCK protein kinase family.</text>
</comment>
<evidence type="ECO:0000256" key="1">
    <source>
        <dbReference type="ARBA" id="ARBA00009670"/>
    </source>
</evidence>
<keyword evidence="2" id="KW-0472">Membrane</keyword>
<name>A0ABW6ZWI3_9HYPH</name>
<dbReference type="CDD" id="cd05121">
    <property type="entry name" value="ABC1_ADCK3-like"/>
    <property type="match status" value="1"/>
</dbReference>